<protein>
    <submittedName>
        <fullName evidence="6">HTH-type transcriptional regulator GltC</fullName>
    </submittedName>
</protein>
<keyword evidence="4" id="KW-0804">Transcription</keyword>
<gene>
    <name evidence="6" type="primary">gltC_9</name>
    <name evidence="6" type="ORF">R69658_07944</name>
</gene>
<keyword evidence="2" id="KW-0805">Transcription regulation</keyword>
<evidence type="ECO:0000313" key="7">
    <source>
        <dbReference type="Proteomes" id="UP000674425"/>
    </source>
</evidence>
<evidence type="ECO:0000256" key="4">
    <source>
        <dbReference type="ARBA" id="ARBA00023163"/>
    </source>
</evidence>
<dbReference type="SUPFAM" id="SSF53850">
    <property type="entry name" value="Periplasmic binding protein-like II"/>
    <property type="match status" value="1"/>
</dbReference>
<evidence type="ECO:0000259" key="5">
    <source>
        <dbReference type="PROSITE" id="PS50931"/>
    </source>
</evidence>
<dbReference type="Proteomes" id="UP000674425">
    <property type="component" value="Unassembled WGS sequence"/>
</dbReference>
<keyword evidence="7" id="KW-1185">Reference proteome</keyword>
<dbReference type="InterPro" id="IPR005119">
    <property type="entry name" value="LysR_subst-bd"/>
</dbReference>
<dbReference type="Pfam" id="PF03466">
    <property type="entry name" value="LysR_substrate"/>
    <property type="match status" value="1"/>
</dbReference>
<dbReference type="InterPro" id="IPR050950">
    <property type="entry name" value="HTH-type_LysR_regulators"/>
</dbReference>
<organism evidence="6 7">
    <name type="scientific">Paraburkholderia aspalathi</name>
    <dbReference type="NCBI Taxonomy" id="1324617"/>
    <lineage>
        <taxon>Bacteria</taxon>
        <taxon>Pseudomonadati</taxon>
        <taxon>Pseudomonadota</taxon>
        <taxon>Betaproteobacteria</taxon>
        <taxon>Burkholderiales</taxon>
        <taxon>Burkholderiaceae</taxon>
        <taxon>Paraburkholderia</taxon>
    </lineage>
</organism>
<dbReference type="PANTHER" id="PTHR30419">
    <property type="entry name" value="HTH-TYPE TRANSCRIPTIONAL REGULATOR YBHD"/>
    <property type="match status" value="1"/>
</dbReference>
<evidence type="ECO:0000313" key="6">
    <source>
        <dbReference type="EMBL" id="CAE6867446.1"/>
    </source>
</evidence>
<sequence length="326" mass="35951">MALTRVTIRQFETFLAVVEYHSIAGAAERLALTPSAVSQLLAEFERELGFRLFDRTTRSLSLSSAGKDFLPSADSWMRHLRFAEQTARDIRDRAVGVIRVGAPLVLASTAIPAAITEYAEIRPKVIVRLCDTPTQSLVDSVVDGDVDFAIGPDHPVGSGVERQTVFESPWVMWCAPTNPLAAKRRIRLEDLRKVMMVQGGRDDKWDLERMIAGLPGDSPVVPVDVFDNATTAFGMAAQGRMVTMAPGYVAPLARMYGLVMKRMANPETIREVCIYSPNHRTLSPAAEGFRTFLTQWLPKWNAANLHWRAPAAASGSNIENNRRSAG</sequence>
<dbReference type="Gene3D" id="3.40.190.290">
    <property type="match status" value="1"/>
</dbReference>
<dbReference type="InterPro" id="IPR036390">
    <property type="entry name" value="WH_DNA-bd_sf"/>
</dbReference>
<evidence type="ECO:0000256" key="1">
    <source>
        <dbReference type="ARBA" id="ARBA00009437"/>
    </source>
</evidence>
<accession>A0ABM8T8C4</accession>
<dbReference type="EMBL" id="CAJNAU010000216">
    <property type="protein sequence ID" value="CAE6867446.1"/>
    <property type="molecule type" value="Genomic_DNA"/>
</dbReference>
<comment type="similarity">
    <text evidence="1">Belongs to the LysR transcriptional regulatory family.</text>
</comment>
<dbReference type="PANTHER" id="PTHR30419:SF30">
    <property type="entry name" value="LYSR FAMILY TRANSCRIPTIONAL REGULATOR"/>
    <property type="match status" value="1"/>
</dbReference>
<dbReference type="Gene3D" id="1.10.10.10">
    <property type="entry name" value="Winged helix-like DNA-binding domain superfamily/Winged helix DNA-binding domain"/>
    <property type="match status" value="1"/>
</dbReference>
<dbReference type="Pfam" id="PF00126">
    <property type="entry name" value="HTH_1"/>
    <property type="match status" value="1"/>
</dbReference>
<dbReference type="PROSITE" id="PS50931">
    <property type="entry name" value="HTH_LYSR"/>
    <property type="match status" value="1"/>
</dbReference>
<feature type="domain" description="HTH lysR-type" evidence="5">
    <location>
        <begin position="6"/>
        <end position="63"/>
    </location>
</feature>
<name>A0ABM8T8C4_9BURK</name>
<proteinExistence type="inferred from homology"/>
<comment type="caution">
    <text evidence="6">The sequence shown here is derived from an EMBL/GenBank/DDBJ whole genome shotgun (WGS) entry which is preliminary data.</text>
</comment>
<reference evidence="6 7" key="1">
    <citation type="submission" date="2021-02" db="EMBL/GenBank/DDBJ databases">
        <authorList>
            <person name="Vanwijnsberghe S."/>
        </authorList>
    </citation>
    <scope>NUCLEOTIDE SEQUENCE [LARGE SCALE GENOMIC DNA]</scope>
    <source>
        <strain evidence="6 7">R-69658</strain>
    </source>
</reference>
<evidence type="ECO:0000256" key="3">
    <source>
        <dbReference type="ARBA" id="ARBA00023125"/>
    </source>
</evidence>
<dbReference type="InterPro" id="IPR000847">
    <property type="entry name" value="LysR_HTH_N"/>
</dbReference>
<keyword evidence="3" id="KW-0238">DNA-binding</keyword>
<dbReference type="RefSeq" id="WP_200622985.1">
    <property type="nucleotide sequence ID" value="NZ_CAJNAU010000216.1"/>
</dbReference>
<evidence type="ECO:0000256" key="2">
    <source>
        <dbReference type="ARBA" id="ARBA00023015"/>
    </source>
</evidence>
<dbReference type="InterPro" id="IPR036388">
    <property type="entry name" value="WH-like_DNA-bd_sf"/>
</dbReference>
<dbReference type="SUPFAM" id="SSF46785">
    <property type="entry name" value="Winged helix' DNA-binding domain"/>
    <property type="match status" value="1"/>
</dbReference>